<gene>
    <name evidence="1" type="ORF">T03_14439</name>
</gene>
<evidence type="ECO:0000313" key="1">
    <source>
        <dbReference type="EMBL" id="KRY55124.1"/>
    </source>
</evidence>
<sequence length="128" mass="13621">MTMRTAQADLSIWVSTPMSTYRSNSFSTASCIVNANGKGIRNTGTPPSFSSTCVRFWPLATLAFSYLCHLLPSPSSPLLGSPRAPLPMLFQHSGVTMVTAAPVSSSIRVDLPLILTVTSKLCARSLTA</sequence>
<dbReference type="EMBL" id="JYDI01000059">
    <property type="protein sequence ID" value="KRY55124.1"/>
    <property type="molecule type" value="Genomic_DNA"/>
</dbReference>
<name>A0A0V1D0Y6_TRIBR</name>
<organism evidence="1 2">
    <name type="scientific">Trichinella britovi</name>
    <name type="common">Parasitic roundworm</name>
    <dbReference type="NCBI Taxonomy" id="45882"/>
    <lineage>
        <taxon>Eukaryota</taxon>
        <taxon>Metazoa</taxon>
        <taxon>Ecdysozoa</taxon>
        <taxon>Nematoda</taxon>
        <taxon>Enoplea</taxon>
        <taxon>Dorylaimia</taxon>
        <taxon>Trichinellida</taxon>
        <taxon>Trichinellidae</taxon>
        <taxon>Trichinella</taxon>
    </lineage>
</organism>
<accession>A0A0V1D0Y6</accession>
<dbReference type="Proteomes" id="UP000054653">
    <property type="component" value="Unassembled WGS sequence"/>
</dbReference>
<proteinExistence type="predicted"/>
<protein>
    <submittedName>
        <fullName evidence="1">Uncharacterized protein</fullName>
    </submittedName>
</protein>
<evidence type="ECO:0000313" key="2">
    <source>
        <dbReference type="Proteomes" id="UP000054653"/>
    </source>
</evidence>
<keyword evidence="2" id="KW-1185">Reference proteome</keyword>
<dbReference type="OrthoDB" id="10559558at2759"/>
<dbReference type="AlphaFoldDB" id="A0A0V1D0Y6"/>
<comment type="caution">
    <text evidence="1">The sequence shown here is derived from an EMBL/GenBank/DDBJ whole genome shotgun (WGS) entry which is preliminary data.</text>
</comment>
<reference evidence="1 2" key="1">
    <citation type="submission" date="2015-01" db="EMBL/GenBank/DDBJ databases">
        <title>Evolution of Trichinella species and genotypes.</title>
        <authorList>
            <person name="Korhonen P.K."/>
            <person name="Edoardo P."/>
            <person name="Giuseppe L.R."/>
            <person name="Gasser R.B."/>
        </authorList>
    </citation>
    <scope>NUCLEOTIDE SEQUENCE [LARGE SCALE GENOMIC DNA]</scope>
    <source>
        <strain evidence="1">ISS120</strain>
    </source>
</reference>